<keyword evidence="5 8" id="KW-0030">Aminoacyl-tRNA synthetase</keyword>
<dbReference type="InterPro" id="IPR002307">
    <property type="entry name" value="Tyr-tRNA-ligase"/>
</dbReference>
<dbReference type="PRINTS" id="PR01040">
    <property type="entry name" value="TRNASYNTHTYR"/>
</dbReference>
<keyword evidence="7" id="KW-0396">Initiation factor</keyword>
<keyword evidence="1 8" id="KW-0436">Ligase</keyword>
<dbReference type="Pfam" id="PF01399">
    <property type="entry name" value="PCI"/>
    <property type="match status" value="1"/>
</dbReference>
<sequence length="911" mass="102265">MMSLKLPPRAVGQVQWFRIQSRHSLSRKRSFSLSRPTSSIATYFEDMKTRGLVRSSYPSNLDTNFLNELRSLPPVIYAGFDPTAKSLHIGNLLVVVNLLRAAQFGIRPIAIVGGATAAIGDPSGRSSERDSQSKDIIARNAESISAQLKKIAQNVLAKEITVHDNNEWFAQMTMVDYLRSCKRLRVGEMLRMGAVKARLEDDCGGISFTEFSYQTMQAYDWAMLLKKYDCRFQIGGSDQLGHLDIGAHYIKRTCDEKFAAGICLPLVTDSAGNKLGKSTGGEVWLSAEMTSPFHFYQFLRQLHDTEAEQMYRQYSLAPWEEVLAKVEEHRRNLGKWVAQDALAIELTRIVHGSEGLTTAQRCSRALFQGSMEDIRSLSENELLSLFGNTVKVPRNNVKTMGDLADHTRSDKIKGSMLMTKGAFKVNGEKIVDNTAELDVEKICLPEAPDLTLICWGLHYRCMSVGRAHTKLQRLVLETYRDFLRAAKPLDPSVRKQVQREFREAATRFQPSESTSRFKMADHKILPVFAFIDDGDQLQQLREYLNNVGKAKLDPKGPSDVSDNLSDICSQLTVMGACPHPVEVDYILNSICSLMVLVPADRAYEVVGAFCKAITPAHFKGLGWNSNAGHAVHVLSNLFRGFAAHPKIQEILYRSLVAMCSEARMISELDCSTETLQKQFKQWGTSLEGQRDILRLVHVGLLEDLKADQAAKVMIMLLGTYTEEDAAQAREDAIECVRTAVVDPKSFSFDHLQRLCAVKALKKSDPLMYSALELFISGTLKDYRAFVKAHPEFVGDKLKVDETVLLKKIRLLTLMTIAESNNVIQLDSLAEELDLPSNDQLEEFIIDAIQVNAISGKLNEMTQTLVVSSFQHRQFGREQWQTLQKRLQTLVNNLKQSYANIHNINQHVDSIA</sequence>
<keyword evidence="7" id="KW-0963">Cytoplasm</keyword>
<dbReference type="Gene3D" id="3.40.50.620">
    <property type="entry name" value="HUPs"/>
    <property type="match status" value="1"/>
</dbReference>
<comment type="caution">
    <text evidence="10">The sequence shown here is derived from an EMBL/GenBank/DDBJ whole genome shotgun (WGS) entry which is preliminary data.</text>
</comment>
<feature type="domain" description="PCI" evidence="9">
    <location>
        <begin position="708"/>
        <end position="871"/>
    </location>
</feature>
<dbReference type="EMBL" id="JAVFWL010000004">
    <property type="protein sequence ID" value="KAK6752936.1"/>
    <property type="molecule type" value="Genomic_DNA"/>
</dbReference>
<keyword evidence="2 8" id="KW-0547">Nucleotide-binding</keyword>
<keyword evidence="3 8" id="KW-0067">ATP-binding</keyword>
<evidence type="ECO:0000313" key="11">
    <source>
        <dbReference type="Proteomes" id="UP001303046"/>
    </source>
</evidence>
<dbReference type="SUPFAM" id="SSF46785">
    <property type="entry name" value="Winged helix' DNA-binding domain"/>
    <property type="match status" value="1"/>
</dbReference>
<dbReference type="SUPFAM" id="SSF52374">
    <property type="entry name" value="Nucleotidylyl transferase"/>
    <property type="match status" value="1"/>
</dbReference>
<proteinExistence type="inferred from homology"/>
<dbReference type="InterPro" id="IPR024088">
    <property type="entry name" value="Tyr-tRNA-ligase_bac-type"/>
</dbReference>
<evidence type="ECO:0000256" key="3">
    <source>
        <dbReference type="ARBA" id="ARBA00022840"/>
    </source>
</evidence>
<dbReference type="Proteomes" id="UP001303046">
    <property type="component" value="Unassembled WGS sequence"/>
</dbReference>
<evidence type="ECO:0000256" key="1">
    <source>
        <dbReference type="ARBA" id="ARBA00022598"/>
    </source>
</evidence>
<comment type="function">
    <text evidence="7">Component of the eukaryotic translation initiation factor 3 (eIF-3) complex, which is involved in protein synthesis of a specialized repertoire of mRNAs and, together with other initiation factors, stimulates binding of mRNA and methionyl-tRNAi to the 40S ribosome. The eIF-3 complex specifically targets and initiates translation of a subset of mRNAs involved in cell proliferation.</text>
</comment>
<evidence type="ECO:0000256" key="4">
    <source>
        <dbReference type="ARBA" id="ARBA00022917"/>
    </source>
</evidence>
<comment type="similarity">
    <text evidence="7">Belongs to the eIF-3 subunit M family.</text>
</comment>
<comment type="catalytic activity">
    <reaction evidence="6 8">
        <text>tRNA(Tyr) + L-tyrosine + ATP = L-tyrosyl-tRNA(Tyr) + AMP + diphosphate + H(+)</text>
        <dbReference type="Rhea" id="RHEA:10220"/>
        <dbReference type="Rhea" id="RHEA-COMP:9706"/>
        <dbReference type="Rhea" id="RHEA-COMP:9707"/>
        <dbReference type="ChEBI" id="CHEBI:15378"/>
        <dbReference type="ChEBI" id="CHEBI:30616"/>
        <dbReference type="ChEBI" id="CHEBI:33019"/>
        <dbReference type="ChEBI" id="CHEBI:58315"/>
        <dbReference type="ChEBI" id="CHEBI:78442"/>
        <dbReference type="ChEBI" id="CHEBI:78536"/>
        <dbReference type="ChEBI" id="CHEBI:456215"/>
        <dbReference type="EC" id="6.1.1.1"/>
    </reaction>
</comment>
<keyword evidence="11" id="KW-1185">Reference proteome</keyword>
<dbReference type="PROSITE" id="PS50250">
    <property type="entry name" value="PCI"/>
    <property type="match status" value="1"/>
</dbReference>
<dbReference type="Gene3D" id="1.10.240.10">
    <property type="entry name" value="Tyrosyl-Transfer RNA Synthetase"/>
    <property type="match status" value="1"/>
</dbReference>
<evidence type="ECO:0000256" key="2">
    <source>
        <dbReference type="ARBA" id="ARBA00022741"/>
    </source>
</evidence>
<evidence type="ECO:0000256" key="6">
    <source>
        <dbReference type="ARBA" id="ARBA00048248"/>
    </source>
</evidence>
<evidence type="ECO:0000313" key="10">
    <source>
        <dbReference type="EMBL" id="KAK6752936.1"/>
    </source>
</evidence>
<name>A0ABR1DTX9_NECAM</name>
<accession>A0ABR1DTX9</accession>
<evidence type="ECO:0000256" key="7">
    <source>
        <dbReference type="HAMAP-Rule" id="MF_03012"/>
    </source>
</evidence>
<dbReference type="HAMAP" id="MF_03012">
    <property type="entry name" value="eIF3m"/>
    <property type="match status" value="1"/>
</dbReference>
<gene>
    <name evidence="10" type="primary">Necator_chrIV.g17296</name>
    <name evidence="10" type="ORF">RB195_003998</name>
</gene>
<evidence type="ECO:0000256" key="5">
    <source>
        <dbReference type="ARBA" id="ARBA00023146"/>
    </source>
</evidence>
<dbReference type="InterPro" id="IPR000717">
    <property type="entry name" value="PCI_dom"/>
</dbReference>
<dbReference type="InterPro" id="IPR036390">
    <property type="entry name" value="WH_DNA-bd_sf"/>
</dbReference>
<comment type="subunit">
    <text evidence="7">Component of the eukaryotic translation initiation factor 3 (eIF-3) complex.</text>
</comment>
<dbReference type="InterPro" id="IPR014729">
    <property type="entry name" value="Rossmann-like_a/b/a_fold"/>
</dbReference>
<reference evidence="10 11" key="1">
    <citation type="submission" date="2023-08" db="EMBL/GenBank/DDBJ databases">
        <title>A Necator americanus chromosomal reference genome.</title>
        <authorList>
            <person name="Ilik V."/>
            <person name="Petrzelkova K.J."/>
            <person name="Pardy F."/>
            <person name="Fuh T."/>
            <person name="Niatou-Singa F.S."/>
            <person name="Gouil Q."/>
            <person name="Baker L."/>
            <person name="Ritchie M.E."/>
            <person name="Jex A.R."/>
            <person name="Gazzola D."/>
            <person name="Li H."/>
            <person name="Toshio Fujiwara R."/>
            <person name="Zhan B."/>
            <person name="Aroian R.V."/>
            <person name="Pafco B."/>
            <person name="Schwarz E.M."/>
        </authorList>
    </citation>
    <scope>NUCLEOTIDE SEQUENCE [LARGE SCALE GENOMIC DNA]</scope>
    <source>
        <strain evidence="10 11">Aroian</strain>
        <tissue evidence="10">Whole animal</tissue>
    </source>
</reference>
<dbReference type="Pfam" id="PF00579">
    <property type="entry name" value="tRNA-synt_1b"/>
    <property type="match status" value="1"/>
</dbReference>
<dbReference type="InterPro" id="IPR001412">
    <property type="entry name" value="aa-tRNA-synth_I_CS"/>
</dbReference>
<protein>
    <recommendedName>
        <fullName evidence="7">Eukaryotic translation initiation factor 3 subunit M</fullName>
        <shortName evidence="7">eIF3m</shortName>
    </recommendedName>
</protein>
<comment type="similarity">
    <text evidence="8">Belongs to the class-I aminoacyl-tRNA synthetase family.</text>
</comment>
<comment type="subcellular location">
    <subcellularLocation>
        <location evidence="7">Cytoplasm</location>
    </subcellularLocation>
</comment>
<dbReference type="PANTHER" id="PTHR11766:SF0">
    <property type="entry name" value="TYROSINE--TRNA LIGASE, MITOCHONDRIAL"/>
    <property type="match status" value="1"/>
</dbReference>
<organism evidence="10 11">
    <name type="scientific">Necator americanus</name>
    <name type="common">Human hookworm</name>
    <dbReference type="NCBI Taxonomy" id="51031"/>
    <lineage>
        <taxon>Eukaryota</taxon>
        <taxon>Metazoa</taxon>
        <taxon>Ecdysozoa</taxon>
        <taxon>Nematoda</taxon>
        <taxon>Chromadorea</taxon>
        <taxon>Rhabditida</taxon>
        <taxon>Rhabditina</taxon>
        <taxon>Rhabditomorpha</taxon>
        <taxon>Strongyloidea</taxon>
        <taxon>Ancylostomatidae</taxon>
        <taxon>Bunostominae</taxon>
        <taxon>Necator</taxon>
    </lineage>
</organism>
<dbReference type="InterPro" id="IPR027528">
    <property type="entry name" value="eIF3m"/>
</dbReference>
<evidence type="ECO:0000256" key="8">
    <source>
        <dbReference type="RuleBase" id="RU361234"/>
    </source>
</evidence>
<dbReference type="SMART" id="SM00088">
    <property type="entry name" value="PINT"/>
    <property type="match status" value="1"/>
</dbReference>
<keyword evidence="4 7" id="KW-0648">Protein biosynthesis</keyword>
<dbReference type="CDD" id="cd00805">
    <property type="entry name" value="TyrRS_core"/>
    <property type="match status" value="1"/>
</dbReference>
<dbReference type="InterPro" id="IPR002305">
    <property type="entry name" value="aa-tRNA-synth_Ic"/>
</dbReference>
<dbReference type="PROSITE" id="PS00178">
    <property type="entry name" value="AA_TRNA_LIGASE_I"/>
    <property type="match status" value="1"/>
</dbReference>
<dbReference type="NCBIfam" id="TIGR00234">
    <property type="entry name" value="tyrS"/>
    <property type="match status" value="1"/>
</dbReference>
<dbReference type="PANTHER" id="PTHR11766">
    <property type="entry name" value="TYROSYL-TRNA SYNTHETASE"/>
    <property type="match status" value="1"/>
</dbReference>
<evidence type="ECO:0000259" key="9">
    <source>
        <dbReference type="PROSITE" id="PS50250"/>
    </source>
</evidence>